<gene>
    <name evidence="1" type="ORF">NX720_26680</name>
</gene>
<dbReference type="Proteomes" id="UP001163255">
    <property type="component" value="Chromosome"/>
</dbReference>
<organism evidence="1 2">
    <name type="scientific">Endozoicomonas euniceicola</name>
    <dbReference type="NCBI Taxonomy" id="1234143"/>
    <lineage>
        <taxon>Bacteria</taxon>
        <taxon>Pseudomonadati</taxon>
        <taxon>Pseudomonadota</taxon>
        <taxon>Gammaproteobacteria</taxon>
        <taxon>Oceanospirillales</taxon>
        <taxon>Endozoicomonadaceae</taxon>
        <taxon>Endozoicomonas</taxon>
    </lineage>
</organism>
<sequence>MDKLIKFCDATSRGDPTLSRGYIKRLIRSDQSVLNDYGCRKIFEYLHSINRKNYMRKIPKLLERVENNHLMQLKDASVSFHSQSIQLYFNEYIYHTSDATFEIEVRIAQHDAFSKKYSNGFDIYTGSALSSGVDEDVDSGVYFSRHSFERFMERSQVGSIRQLFKDTSSIKAFYETAFIAMNDEEYIGSDNLISHSTDMGVWLGEYMPDRRKALMKTFISHDMTYEEQSNYEYYKMSKFNQKLINFFEDTEVRGNVNDK</sequence>
<dbReference type="EMBL" id="CP103300">
    <property type="protein sequence ID" value="UYM16336.1"/>
    <property type="molecule type" value="Genomic_DNA"/>
</dbReference>
<protein>
    <submittedName>
        <fullName evidence="1">Uncharacterized protein</fullName>
    </submittedName>
</protein>
<reference evidence="1" key="1">
    <citation type="submission" date="2022-10" db="EMBL/GenBank/DDBJ databases">
        <title>Completed Genome Sequence of two octocoral isolated bacterium, Endozoicomonas euniceicola EF212T and Endozoicomonas gorgoniicola PS125T.</title>
        <authorList>
            <person name="Chiou Y.-J."/>
            <person name="Chen Y.-H."/>
        </authorList>
    </citation>
    <scope>NUCLEOTIDE SEQUENCE</scope>
    <source>
        <strain evidence="1">EF212</strain>
    </source>
</reference>
<name>A0ABY6GW79_9GAMM</name>
<accession>A0ABY6GW79</accession>
<dbReference type="RefSeq" id="WP_262598635.1">
    <property type="nucleotide sequence ID" value="NZ_CP103300.1"/>
</dbReference>
<keyword evidence="2" id="KW-1185">Reference proteome</keyword>
<proteinExistence type="predicted"/>
<evidence type="ECO:0000313" key="1">
    <source>
        <dbReference type="EMBL" id="UYM16336.1"/>
    </source>
</evidence>
<evidence type="ECO:0000313" key="2">
    <source>
        <dbReference type="Proteomes" id="UP001163255"/>
    </source>
</evidence>